<keyword evidence="3" id="KW-1185">Reference proteome</keyword>
<dbReference type="PANTHER" id="PTHR43245">
    <property type="entry name" value="BIFUNCTIONAL POLYMYXIN RESISTANCE PROTEIN ARNA"/>
    <property type="match status" value="1"/>
</dbReference>
<evidence type="ECO:0000259" key="1">
    <source>
        <dbReference type="Pfam" id="PF01370"/>
    </source>
</evidence>
<name>A0ABV8T380_9GAMM</name>
<evidence type="ECO:0000313" key="2">
    <source>
        <dbReference type="EMBL" id="MFC4313388.1"/>
    </source>
</evidence>
<comment type="caution">
    <text evidence="2">The sequence shown here is derived from an EMBL/GenBank/DDBJ whole genome shotgun (WGS) entry which is preliminary data.</text>
</comment>
<dbReference type="RefSeq" id="WP_380603662.1">
    <property type="nucleotide sequence ID" value="NZ_JBHSDU010000015.1"/>
</dbReference>
<protein>
    <submittedName>
        <fullName evidence="2">NAD-dependent epimerase/dehydratase family protein</fullName>
    </submittedName>
</protein>
<dbReference type="Gene3D" id="3.40.50.720">
    <property type="entry name" value="NAD(P)-binding Rossmann-like Domain"/>
    <property type="match status" value="1"/>
</dbReference>
<feature type="domain" description="NAD-dependent epimerase/dehydratase" evidence="1">
    <location>
        <begin position="8"/>
        <end position="209"/>
    </location>
</feature>
<sequence>MDQRNTACVIGGSGFLGSHVADQLSDAGYDVVIFDRSPSPWLRSEQRMVIGDLLDLDAITAVTAGAQCVYNFAALADLNAARTRPLQTVQVNVLGAVNVMEACRINGVKRMVYASTVYVYSRDGGFYRCSKQAAEHYVEEYQRAYGLDYTILRYGSLYGPRADESNGLLRIVSRALESGVLKYEGSPDALREYIHVEDAARASVAALGDEFRNESVVLTGQEPMRVRDLLEMLAEILGFDGVQFVSGEQPGHYVRTPYAYQPKLGRKYVPPMHVDLGQGLLQLINDIQSRRAARDNK</sequence>
<dbReference type="CDD" id="cd08946">
    <property type="entry name" value="SDR_e"/>
    <property type="match status" value="1"/>
</dbReference>
<evidence type="ECO:0000313" key="3">
    <source>
        <dbReference type="Proteomes" id="UP001595904"/>
    </source>
</evidence>
<accession>A0ABV8T380</accession>
<dbReference type="SUPFAM" id="SSF51735">
    <property type="entry name" value="NAD(P)-binding Rossmann-fold domains"/>
    <property type="match status" value="1"/>
</dbReference>
<dbReference type="InterPro" id="IPR050177">
    <property type="entry name" value="Lipid_A_modif_metabolic_enz"/>
</dbReference>
<reference evidence="3" key="1">
    <citation type="journal article" date="2019" name="Int. J. Syst. Evol. Microbiol.">
        <title>The Global Catalogue of Microorganisms (GCM) 10K type strain sequencing project: providing services to taxonomists for standard genome sequencing and annotation.</title>
        <authorList>
            <consortium name="The Broad Institute Genomics Platform"/>
            <consortium name="The Broad Institute Genome Sequencing Center for Infectious Disease"/>
            <person name="Wu L."/>
            <person name="Ma J."/>
        </authorList>
    </citation>
    <scope>NUCLEOTIDE SEQUENCE [LARGE SCALE GENOMIC DNA]</scope>
    <source>
        <strain evidence="3">CGMCC 1.10759</strain>
    </source>
</reference>
<organism evidence="2 3">
    <name type="scientific">Steroidobacter flavus</name>
    <dbReference type="NCBI Taxonomy" id="1842136"/>
    <lineage>
        <taxon>Bacteria</taxon>
        <taxon>Pseudomonadati</taxon>
        <taxon>Pseudomonadota</taxon>
        <taxon>Gammaproteobacteria</taxon>
        <taxon>Steroidobacterales</taxon>
        <taxon>Steroidobacteraceae</taxon>
        <taxon>Steroidobacter</taxon>
    </lineage>
</organism>
<dbReference type="Pfam" id="PF01370">
    <property type="entry name" value="Epimerase"/>
    <property type="match status" value="1"/>
</dbReference>
<proteinExistence type="predicted"/>
<gene>
    <name evidence="2" type="ORF">ACFPN2_30205</name>
</gene>
<dbReference type="InterPro" id="IPR036291">
    <property type="entry name" value="NAD(P)-bd_dom_sf"/>
</dbReference>
<dbReference type="InterPro" id="IPR001509">
    <property type="entry name" value="Epimerase_deHydtase"/>
</dbReference>
<dbReference type="Proteomes" id="UP001595904">
    <property type="component" value="Unassembled WGS sequence"/>
</dbReference>
<dbReference type="EMBL" id="JBHSDU010000015">
    <property type="protein sequence ID" value="MFC4313388.1"/>
    <property type="molecule type" value="Genomic_DNA"/>
</dbReference>